<dbReference type="EMBL" id="KN848098">
    <property type="protein sequence ID" value="KIX93042.1"/>
    <property type="molecule type" value="Genomic_DNA"/>
</dbReference>
<evidence type="ECO:0000313" key="1">
    <source>
        <dbReference type="EMBL" id="KIX93042.1"/>
    </source>
</evidence>
<dbReference type="RefSeq" id="XP_016627165.1">
    <property type="nucleotide sequence ID" value="XM_016781804.1"/>
</dbReference>
<name>A0A0D2JIN9_9EURO</name>
<proteinExistence type="predicted"/>
<sequence>MGIVCREQMHTTLHLHTRSAGVVTSNVISAADGSKPHRAMTESQRSMTRTRRPGWDSRFLTLRSLRIGTLASTRACPAGTVKMRSNYRAADASTDDDRDPRSTIGLLLLRETGSGGRRYMSSRATGTRSACGWRLSTIRIFTFVNDWRKGESLVSVHHCAGSAQQQRAVEQAFTSDIRRQHPFL</sequence>
<organism evidence="1 2">
    <name type="scientific">Fonsecaea multimorphosa CBS 102226</name>
    <dbReference type="NCBI Taxonomy" id="1442371"/>
    <lineage>
        <taxon>Eukaryota</taxon>
        <taxon>Fungi</taxon>
        <taxon>Dikarya</taxon>
        <taxon>Ascomycota</taxon>
        <taxon>Pezizomycotina</taxon>
        <taxon>Eurotiomycetes</taxon>
        <taxon>Chaetothyriomycetidae</taxon>
        <taxon>Chaetothyriales</taxon>
        <taxon>Herpotrichiellaceae</taxon>
        <taxon>Fonsecaea</taxon>
    </lineage>
</organism>
<dbReference type="VEuPathDB" id="FungiDB:Z520_11315"/>
<evidence type="ECO:0000313" key="2">
    <source>
        <dbReference type="Proteomes" id="UP000053411"/>
    </source>
</evidence>
<reference evidence="1 2" key="1">
    <citation type="submission" date="2015-01" db="EMBL/GenBank/DDBJ databases">
        <title>The Genome Sequence of Fonsecaea multimorphosa CBS 102226.</title>
        <authorList>
            <consortium name="The Broad Institute Genomics Platform"/>
            <person name="Cuomo C."/>
            <person name="de Hoog S."/>
            <person name="Gorbushina A."/>
            <person name="Stielow B."/>
            <person name="Teixiera M."/>
            <person name="Abouelleil A."/>
            <person name="Chapman S.B."/>
            <person name="Priest M."/>
            <person name="Young S.K."/>
            <person name="Wortman J."/>
            <person name="Nusbaum C."/>
            <person name="Birren B."/>
        </authorList>
    </citation>
    <scope>NUCLEOTIDE SEQUENCE [LARGE SCALE GENOMIC DNA]</scope>
    <source>
        <strain evidence="1 2">CBS 102226</strain>
    </source>
</reference>
<protein>
    <submittedName>
        <fullName evidence="1">Uncharacterized protein</fullName>
    </submittedName>
</protein>
<gene>
    <name evidence="1" type="ORF">Z520_11315</name>
</gene>
<dbReference type="GeneID" id="27717061"/>
<dbReference type="AlphaFoldDB" id="A0A0D2JIN9"/>
<dbReference type="Proteomes" id="UP000053411">
    <property type="component" value="Unassembled WGS sequence"/>
</dbReference>
<accession>A0A0D2JIN9</accession>
<keyword evidence="2" id="KW-1185">Reference proteome</keyword>